<feature type="compositionally biased region" description="Acidic residues" evidence="6">
    <location>
        <begin position="940"/>
        <end position="953"/>
    </location>
</feature>
<evidence type="ECO:0000256" key="1">
    <source>
        <dbReference type="ARBA" id="ARBA00008792"/>
    </source>
</evidence>
<dbReference type="GeneID" id="37014609"/>
<feature type="region of interest" description="Disordered" evidence="6">
    <location>
        <begin position="730"/>
        <end position="749"/>
    </location>
</feature>
<feature type="domain" description="Helicase C-terminal" evidence="8">
    <location>
        <begin position="402"/>
        <end position="626"/>
    </location>
</feature>
<organism evidence="9 10">
    <name type="scientific">Pseudomicrostroma glucosiphilum</name>
    <dbReference type="NCBI Taxonomy" id="1684307"/>
    <lineage>
        <taxon>Eukaryota</taxon>
        <taxon>Fungi</taxon>
        <taxon>Dikarya</taxon>
        <taxon>Basidiomycota</taxon>
        <taxon>Ustilaginomycotina</taxon>
        <taxon>Exobasidiomycetes</taxon>
        <taxon>Microstromatales</taxon>
        <taxon>Microstromatales incertae sedis</taxon>
        <taxon>Pseudomicrostroma</taxon>
    </lineage>
</organism>
<gene>
    <name evidence="9" type="ORF">BCV69DRAFT_283957</name>
</gene>
<feature type="domain" description="Helicase ATP-binding" evidence="7">
    <location>
        <begin position="141"/>
        <end position="364"/>
    </location>
</feature>
<dbReference type="GO" id="GO:1990904">
    <property type="term" value="C:ribonucleoprotein complex"/>
    <property type="evidence" value="ECO:0007669"/>
    <property type="project" value="UniProtKB-ARBA"/>
</dbReference>
<evidence type="ECO:0000256" key="6">
    <source>
        <dbReference type="SAM" id="MobiDB-lite"/>
    </source>
</evidence>
<dbReference type="InterPro" id="IPR001650">
    <property type="entry name" value="Helicase_C-like"/>
</dbReference>
<dbReference type="GO" id="GO:0005730">
    <property type="term" value="C:nucleolus"/>
    <property type="evidence" value="ECO:0007669"/>
    <property type="project" value="TreeGrafter"/>
</dbReference>
<dbReference type="PROSITE" id="PS00690">
    <property type="entry name" value="DEAH_ATP_HELICASE"/>
    <property type="match status" value="1"/>
</dbReference>
<dbReference type="GO" id="GO:0005524">
    <property type="term" value="F:ATP binding"/>
    <property type="evidence" value="ECO:0007669"/>
    <property type="project" value="UniProtKB-KW"/>
</dbReference>
<feature type="compositionally biased region" description="Acidic residues" evidence="6">
    <location>
        <begin position="908"/>
        <end position="922"/>
    </location>
</feature>
<feature type="region of interest" description="Disordered" evidence="6">
    <location>
        <begin position="807"/>
        <end position="837"/>
    </location>
</feature>
<dbReference type="GO" id="GO:0016787">
    <property type="term" value="F:hydrolase activity"/>
    <property type="evidence" value="ECO:0007669"/>
    <property type="project" value="UniProtKB-KW"/>
</dbReference>
<dbReference type="OrthoDB" id="10253254at2759"/>
<dbReference type="PANTHER" id="PTHR18934">
    <property type="entry name" value="ATP-DEPENDENT RNA HELICASE"/>
    <property type="match status" value="1"/>
</dbReference>
<dbReference type="GO" id="GO:0000462">
    <property type="term" value="P:maturation of SSU-rRNA from tricistronic rRNA transcript (SSU-rRNA, 5.8S rRNA, LSU-rRNA)"/>
    <property type="evidence" value="ECO:0007669"/>
    <property type="project" value="TreeGrafter"/>
</dbReference>
<dbReference type="Pfam" id="PF21010">
    <property type="entry name" value="HA2_C"/>
    <property type="match status" value="1"/>
</dbReference>
<feature type="compositionally biased region" description="Polar residues" evidence="6">
    <location>
        <begin position="66"/>
        <end position="75"/>
    </location>
</feature>
<feature type="compositionally biased region" description="Basic residues" evidence="6">
    <location>
        <begin position="885"/>
        <end position="898"/>
    </location>
</feature>
<dbReference type="InterPro" id="IPR007502">
    <property type="entry name" value="Helicase-assoc_dom"/>
</dbReference>
<dbReference type="Gene3D" id="1.20.120.1080">
    <property type="match status" value="1"/>
</dbReference>
<dbReference type="SMART" id="SM00847">
    <property type="entry name" value="HA2"/>
    <property type="match status" value="1"/>
</dbReference>
<evidence type="ECO:0000313" key="9">
    <source>
        <dbReference type="EMBL" id="PWN19853.1"/>
    </source>
</evidence>
<dbReference type="EMBL" id="KZ819330">
    <property type="protein sequence ID" value="PWN19853.1"/>
    <property type="molecule type" value="Genomic_DNA"/>
</dbReference>
<name>A0A316U686_9BASI</name>
<feature type="region of interest" description="Disordered" evidence="6">
    <location>
        <begin position="873"/>
        <end position="953"/>
    </location>
</feature>
<evidence type="ECO:0000259" key="7">
    <source>
        <dbReference type="PROSITE" id="PS51192"/>
    </source>
</evidence>
<evidence type="ECO:0000313" key="10">
    <source>
        <dbReference type="Proteomes" id="UP000245942"/>
    </source>
</evidence>
<evidence type="ECO:0000256" key="4">
    <source>
        <dbReference type="ARBA" id="ARBA00022806"/>
    </source>
</evidence>
<keyword evidence="3 9" id="KW-0378">Hydrolase</keyword>
<keyword evidence="4" id="KW-0347">Helicase</keyword>
<feature type="region of interest" description="Disordered" evidence="6">
    <location>
        <begin position="1001"/>
        <end position="1021"/>
    </location>
</feature>
<feature type="compositionally biased region" description="Low complexity" evidence="6">
    <location>
        <begin position="544"/>
        <end position="560"/>
    </location>
</feature>
<dbReference type="SMART" id="SM00490">
    <property type="entry name" value="HELICc"/>
    <property type="match status" value="1"/>
</dbReference>
<evidence type="ECO:0000256" key="2">
    <source>
        <dbReference type="ARBA" id="ARBA00022741"/>
    </source>
</evidence>
<proteinExistence type="inferred from homology"/>
<evidence type="ECO:0000256" key="5">
    <source>
        <dbReference type="ARBA" id="ARBA00022840"/>
    </source>
</evidence>
<dbReference type="GO" id="GO:0003723">
    <property type="term" value="F:RNA binding"/>
    <property type="evidence" value="ECO:0007669"/>
    <property type="project" value="TreeGrafter"/>
</dbReference>
<dbReference type="SUPFAM" id="SSF52540">
    <property type="entry name" value="P-loop containing nucleoside triphosphate hydrolases"/>
    <property type="match status" value="1"/>
</dbReference>
<dbReference type="PANTHER" id="PTHR18934:SF99">
    <property type="entry name" value="ATP-DEPENDENT RNA HELICASE DHX37-RELATED"/>
    <property type="match status" value="1"/>
</dbReference>
<dbReference type="Gene3D" id="3.40.50.300">
    <property type="entry name" value="P-loop containing nucleotide triphosphate hydrolases"/>
    <property type="match status" value="2"/>
</dbReference>
<dbReference type="STRING" id="1684307.A0A316U686"/>
<feature type="region of interest" description="Disordered" evidence="6">
    <location>
        <begin position="1"/>
        <end position="84"/>
    </location>
</feature>
<feature type="compositionally biased region" description="Basic and acidic residues" evidence="6">
    <location>
        <begin position="50"/>
        <end position="61"/>
    </location>
</feature>
<comment type="similarity">
    <text evidence="1">Belongs to the DEAD box helicase family. DEAH subfamily.</text>
</comment>
<evidence type="ECO:0000256" key="3">
    <source>
        <dbReference type="ARBA" id="ARBA00022801"/>
    </source>
</evidence>
<dbReference type="Proteomes" id="UP000245942">
    <property type="component" value="Unassembled WGS sequence"/>
</dbReference>
<accession>A0A316U686</accession>
<sequence>MSAQSSIRSSPEAAPTIAGPSRLAMVAPTIPSSPLKRLPASVQSSPSKRSRNEDKDSRESKANGVRTPSFSSPIRNGSKKVRLDGETCRAGREAGGGSKGGGFVNAPSNGSANHALTASVDESIMKVRRSLPIWSARDAIVQRIGQEETVILMADTGSGKSTQIPQFLHEAGFTSTSTSTERLRLIGITQPRRMAALSLAKRVAQELGTSDPGEDDGSSRSKSLVGFAIRFQDRTTKHTRIKFMTDGWLLREFVKASASLIKAGTTLEQISDPSHESLLPQYSVLIIDEAHERTVRSDLLLGLAKRIQRRRRELRRSWEHRRNEGQLRDGEPEPELLRMVIMSATIDAELFSNFFATESDPKSRASHADGFPQSAEGGLIPAPVLYVKGRTHPVTLQHLRQPVEDWVDAAKRQVLQLHVSKPCGSSNGTAGDILIFGTGAEEIESLSAGLRQLSEHLPTWASDQEKITGRPHSLAKLLVVPLYAALGSKAVAQVYKPTPPGYRKVVVATNIAETSVTIPGIRYVIDCGLAKERMHISEVGRTGGSATQTTPSSASGGSSAGIETLTTRAISKSAAMQRAGRAGREAPGECYRLYPTSAFDAMEPTTLPEIHRSNLGSVALDCFSAGVDPREVEWVEAPREGKLRDAVLGLASMGALEPVEDAQGTRRLALTALGRKMSLLPLAPQFSLLLLTAAEHYGEKTVRQARDLVAILSSERNIFVDATMYASGDNVKDRKSSSNGSGGVGGIRGEADKMREEMELLDLKRAEAEKAKRIFRHRSGDHITMLRAFYKYLRVKAEYYIEAGAAAGAGGHSNGDGKTHGRRNGANSSSSSPESRLKQWCTKHYINLRSMKEVEDVRDQLVGICQRAGIRVQEEEREDEEEEKKKKKAVQGKRRKRVLSGLQKEESDSNPDENEEIDDEGDFPLLVTRGSRNNGARLGDEEDEEEGEEDEDYESLLRCLVQGRSDSNVAARMDEGEHKGHFRRILGNEIFRLHPTCALSPRNLRPSSSSSGGSGSSGARGSAPKYILFEELQYTASLYGRCVSEVQLEWLSAARGEK</sequence>
<dbReference type="AlphaFoldDB" id="A0A316U686"/>
<dbReference type="SMART" id="SM00487">
    <property type="entry name" value="DEXDc"/>
    <property type="match status" value="1"/>
</dbReference>
<feature type="region of interest" description="Disordered" evidence="6">
    <location>
        <begin position="539"/>
        <end position="560"/>
    </location>
</feature>
<keyword evidence="5" id="KW-0067">ATP-binding</keyword>
<dbReference type="PROSITE" id="PS51192">
    <property type="entry name" value="HELICASE_ATP_BIND_1"/>
    <property type="match status" value="1"/>
</dbReference>
<dbReference type="CDD" id="cd18791">
    <property type="entry name" value="SF2_C_RHA"/>
    <property type="match status" value="1"/>
</dbReference>
<keyword evidence="2" id="KW-0547">Nucleotide-binding</keyword>
<dbReference type="InterPro" id="IPR027417">
    <property type="entry name" value="P-loop_NTPase"/>
</dbReference>
<dbReference type="InterPro" id="IPR014001">
    <property type="entry name" value="Helicase_ATP-bd"/>
</dbReference>
<dbReference type="GO" id="GO:0004386">
    <property type="term" value="F:helicase activity"/>
    <property type="evidence" value="ECO:0007669"/>
    <property type="project" value="UniProtKB-KW"/>
</dbReference>
<dbReference type="InterPro" id="IPR002464">
    <property type="entry name" value="DNA/RNA_helicase_DEAH_CS"/>
</dbReference>
<keyword evidence="10" id="KW-1185">Reference proteome</keyword>
<evidence type="ECO:0000259" key="8">
    <source>
        <dbReference type="PROSITE" id="PS51194"/>
    </source>
</evidence>
<reference evidence="9 10" key="1">
    <citation type="journal article" date="2018" name="Mol. Biol. Evol.">
        <title>Broad Genomic Sampling Reveals a Smut Pathogenic Ancestry of the Fungal Clade Ustilaginomycotina.</title>
        <authorList>
            <person name="Kijpornyongpan T."/>
            <person name="Mondo S.J."/>
            <person name="Barry K."/>
            <person name="Sandor L."/>
            <person name="Lee J."/>
            <person name="Lipzen A."/>
            <person name="Pangilinan J."/>
            <person name="LaButti K."/>
            <person name="Hainaut M."/>
            <person name="Henrissat B."/>
            <person name="Grigoriev I.V."/>
            <person name="Spatafora J.W."/>
            <person name="Aime M.C."/>
        </authorList>
    </citation>
    <scope>NUCLEOTIDE SEQUENCE [LARGE SCALE GENOMIC DNA]</scope>
    <source>
        <strain evidence="9 10">MCA 4718</strain>
    </source>
</reference>
<protein>
    <submittedName>
        <fullName evidence="9">P-loop containing nucleoside triphosphate hydrolase protein</fullName>
    </submittedName>
</protein>
<dbReference type="Pfam" id="PF00271">
    <property type="entry name" value="Helicase_C"/>
    <property type="match status" value="1"/>
</dbReference>
<dbReference type="RefSeq" id="XP_025347013.1">
    <property type="nucleotide sequence ID" value="XM_025492875.1"/>
</dbReference>
<dbReference type="PROSITE" id="PS51194">
    <property type="entry name" value="HELICASE_CTER"/>
    <property type="match status" value="1"/>
</dbReference>